<dbReference type="GO" id="GO:0032259">
    <property type="term" value="P:methylation"/>
    <property type="evidence" value="ECO:0007669"/>
    <property type="project" value="UniProtKB-KW"/>
</dbReference>
<proteinExistence type="predicted"/>
<dbReference type="InterPro" id="IPR052514">
    <property type="entry name" value="SAM-dependent_MTase"/>
</dbReference>
<dbReference type="EMBL" id="JALJYF010000001">
    <property type="protein sequence ID" value="MCP1726944.1"/>
    <property type="molecule type" value="Genomic_DNA"/>
</dbReference>
<evidence type="ECO:0000256" key="1">
    <source>
        <dbReference type="SAM" id="Coils"/>
    </source>
</evidence>
<dbReference type="GO" id="GO:0008168">
    <property type="term" value="F:methyltransferase activity"/>
    <property type="evidence" value="ECO:0007669"/>
    <property type="project" value="UniProtKB-KW"/>
</dbReference>
<dbReference type="Proteomes" id="UP001523550">
    <property type="component" value="Unassembled WGS sequence"/>
</dbReference>
<keyword evidence="3" id="KW-0489">Methyltransferase</keyword>
<evidence type="ECO:0000313" key="4">
    <source>
        <dbReference type="Proteomes" id="UP001523550"/>
    </source>
</evidence>
<dbReference type="RefSeq" id="WP_253446032.1">
    <property type="nucleotide sequence ID" value="NZ_JALJYF010000001.1"/>
</dbReference>
<dbReference type="InterPro" id="IPR029063">
    <property type="entry name" value="SAM-dependent_MTases_sf"/>
</dbReference>
<keyword evidence="3" id="KW-0808">Transferase</keyword>
<keyword evidence="1" id="KW-0175">Coiled coil</keyword>
<dbReference type="NCBIfam" id="TIGR01444">
    <property type="entry name" value="fkbM_fam"/>
    <property type="match status" value="1"/>
</dbReference>
<feature type="coiled-coil region" evidence="1">
    <location>
        <begin position="176"/>
        <end position="203"/>
    </location>
</feature>
<dbReference type="SUPFAM" id="SSF53335">
    <property type="entry name" value="S-adenosyl-L-methionine-dependent methyltransferases"/>
    <property type="match status" value="1"/>
</dbReference>
<organism evidence="3 4">
    <name type="scientific">Natronospira proteinivora</name>
    <dbReference type="NCBI Taxonomy" id="1807133"/>
    <lineage>
        <taxon>Bacteria</taxon>
        <taxon>Pseudomonadati</taxon>
        <taxon>Pseudomonadota</taxon>
        <taxon>Gammaproteobacteria</taxon>
        <taxon>Natronospirales</taxon>
        <taxon>Natronospiraceae</taxon>
        <taxon>Natronospira</taxon>
    </lineage>
</organism>
<evidence type="ECO:0000259" key="2">
    <source>
        <dbReference type="Pfam" id="PF05050"/>
    </source>
</evidence>
<feature type="domain" description="Methyltransferase FkbM" evidence="2">
    <location>
        <begin position="36"/>
        <end position="194"/>
    </location>
</feature>
<keyword evidence="4" id="KW-1185">Reference proteome</keyword>
<name>A0ABT1G6L3_9GAMM</name>
<sequence>MYLPRFIETRLKRRRQKHAEALFHQLPLGPNDLVIDGGANVGKITALLAGTGAKVLAYEPNPEAFVQLQCAFEGHPRVECVPQALSDHNGSELLYQHKRHKPGCLDHSEAASLISDKRNIDPDHPIKVECRDIRNLMDSLNTRVRLMKLDVEGAEFAILHRLIDTGHIHQIDQIFCETHELKARSLRKEREHLRKRLRREEIRHVNLDWG</sequence>
<comment type="caution">
    <text evidence="3">The sequence shown here is derived from an EMBL/GenBank/DDBJ whole genome shotgun (WGS) entry which is preliminary data.</text>
</comment>
<protein>
    <submittedName>
        <fullName evidence="3">FkbM family methyltransferase</fullName>
    </submittedName>
</protein>
<dbReference type="PANTHER" id="PTHR34203">
    <property type="entry name" value="METHYLTRANSFERASE, FKBM FAMILY PROTEIN"/>
    <property type="match status" value="1"/>
</dbReference>
<dbReference type="InterPro" id="IPR006342">
    <property type="entry name" value="FkbM_mtfrase"/>
</dbReference>
<accession>A0ABT1G6L3</accession>
<dbReference type="PANTHER" id="PTHR34203:SF15">
    <property type="entry name" value="SLL1173 PROTEIN"/>
    <property type="match status" value="1"/>
</dbReference>
<reference evidence="3 4" key="1">
    <citation type="submission" date="2022-03" db="EMBL/GenBank/DDBJ databases">
        <title>Genomic Encyclopedia of Type Strains, Phase III (KMG-III): the genomes of soil and plant-associated and newly described type strains.</title>
        <authorList>
            <person name="Whitman W."/>
        </authorList>
    </citation>
    <scope>NUCLEOTIDE SEQUENCE [LARGE SCALE GENOMIC DNA]</scope>
    <source>
        <strain evidence="3 4">BSker1</strain>
    </source>
</reference>
<dbReference type="Gene3D" id="3.40.50.150">
    <property type="entry name" value="Vaccinia Virus protein VP39"/>
    <property type="match status" value="1"/>
</dbReference>
<evidence type="ECO:0000313" key="3">
    <source>
        <dbReference type="EMBL" id="MCP1726944.1"/>
    </source>
</evidence>
<dbReference type="Pfam" id="PF05050">
    <property type="entry name" value="Methyltransf_21"/>
    <property type="match status" value="1"/>
</dbReference>
<gene>
    <name evidence="3" type="ORF">J2T60_000909</name>
</gene>